<proteinExistence type="predicted"/>
<accession>A0ABT4URL8</accession>
<dbReference type="Proteomes" id="UP001210231">
    <property type="component" value="Unassembled WGS sequence"/>
</dbReference>
<reference evidence="1 2" key="1">
    <citation type="submission" date="2022-12" db="EMBL/GenBank/DDBJ databases">
        <title>Chitinophagaceae gen. sp. nov., a new member of the family Chitinophagaceae, isolated from soil in a chemical factory.</title>
        <authorList>
            <person name="Ke Z."/>
        </authorList>
    </citation>
    <scope>NUCLEOTIDE SEQUENCE [LARGE SCALE GENOMIC DNA]</scope>
    <source>
        <strain evidence="1 2">LY-5</strain>
    </source>
</reference>
<evidence type="ECO:0000313" key="2">
    <source>
        <dbReference type="Proteomes" id="UP001210231"/>
    </source>
</evidence>
<evidence type="ECO:0008006" key="3">
    <source>
        <dbReference type="Google" id="ProtNLM"/>
    </source>
</evidence>
<dbReference type="RefSeq" id="WP_407033179.1">
    <property type="nucleotide sequence ID" value="NZ_JAQGEF010000053.1"/>
</dbReference>
<dbReference type="InterPro" id="IPR015943">
    <property type="entry name" value="WD40/YVTN_repeat-like_dom_sf"/>
</dbReference>
<sequence>MRKLLVLALLQTAILSIGKAQNFGGNRPATKWQILKSPNARVIFPKGLDSLAKIATGIIDSTSSLYRQQIGNTNKVFNIVLQPNNTISNGYVGLGPSRSEFYTTAPFQSFELSAIPWLNALTLHEYRHIVQYSNLNVGLSKFGRALFGDYGQDLLNSMAIPNWFFEGDAVWAETKFSEQGRGSLAYFDMGYKSLKLAGKNYSFQKLRNGSYKDYVPNHYQLGYILTAYGYNKYGNQAWEKVIKEAAAYKGVLYPFQKAVKRNFGIGYKTFYTNALNEFNSKVQPQNNETFITAATKEVVHYKYPNPTGRNTIIAYKSGYNLVPSIVEIDQYGIEKRIATFDISLNDYFSYKNDLIVYTAYRPDTRWTNESYSPVRVLNVLTGKTETVGPLKARYFAPDISVDGSIIVTVELLGNGNNRLVVLDKNSGREIYTSAWSVSERYQFPKFINNSRVLFAVANKEGEMAWKQWTPGTNEMNALSEFKQQIIGYPVIQNDQLLYTSSTNSNDAIVKLDLMKKGKPVIVGQNNVGLYQGYLQGDSVISTTFTAGGFKLVKLPVLDIPLNDDARQIKETLFPIQKQPVEVAGAKAYTIEKYSKWHKPFNFHSLQVEADDPVYGLSLLGENVLNTLQSEIYCRFNNNDFSSTLGISEMYGGTYLMPYLTGSYTWDRNTVLNKDTTLYFNVSNIGAGFQLPLNFSYGKSYKNLTINTSVNNQQVLPKGVSEKFIRSRNNSYLNVGVRYSQYSQQARMHINPRFGFAVNTQLNTLLSSSKANQFNASGNLYLPGLFPSHSLVLQSSVQLRDTVEQVVFANAFGLARGYKNINTNRMYKVGVNYHLPVLYPDWGFGHIAYINRVRTNFFFDYNWLHNTRRFVKANIASVGNETFIEGNLWNQLDINIGFRYSRLLKEIAGNANPNYFEIILPVGLLRR</sequence>
<evidence type="ECO:0000313" key="1">
    <source>
        <dbReference type="EMBL" id="MDA3616850.1"/>
    </source>
</evidence>
<dbReference type="Gene3D" id="2.130.10.10">
    <property type="entry name" value="YVTN repeat-like/Quinoprotein amine dehydrogenase"/>
    <property type="match status" value="1"/>
</dbReference>
<keyword evidence="2" id="KW-1185">Reference proteome</keyword>
<dbReference type="EMBL" id="JAQGEF010000053">
    <property type="protein sequence ID" value="MDA3616850.1"/>
    <property type="molecule type" value="Genomic_DNA"/>
</dbReference>
<comment type="caution">
    <text evidence="1">The sequence shown here is derived from an EMBL/GenBank/DDBJ whole genome shotgun (WGS) entry which is preliminary data.</text>
</comment>
<name>A0ABT4URL8_9BACT</name>
<gene>
    <name evidence="1" type="ORF">O3P16_18745</name>
</gene>
<dbReference type="SUPFAM" id="SSF69322">
    <property type="entry name" value="Tricorn protease domain 2"/>
    <property type="match status" value="1"/>
</dbReference>
<organism evidence="1 2">
    <name type="scientific">Polluticaenibacter yanchengensis</name>
    <dbReference type="NCBI Taxonomy" id="3014562"/>
    <lineage>
        <taxon>Bacteria</taxon>
        <taxon>Pseudomonadati</taxon>
        <taxon>Bacteroidota</taxon>
        <taxon>Chitinophagia</taxon>
        <taxon>Chitinophagales</taxon>
        <taxon>Chitinophagaceae</taxon>
        <taxon>Polluticaenibacter</taxon>
    </lineage>
</organism>
<protein>
    <recommendedName>
        <fullName evidence="3">TolB protein</fullName>
    </recommendedName>
</protein>